<dbReference type="PROSITE" id="PS00455">
    <property type="entry name" value="AMP_BINDING"/>
    <property type="match status" value="1"/>
</dbReference>
<feature type="domain" description="AMP-dependent synthetase/ligase" evidence="3">
    <location>
        <begin position="43"/>
        <end position="255"/>
    </location>
</feature>
<evidence type="ECO:0000256" key="1">
    <source>
        <dbReference type="ARBA" id="ARBA00006432"/>
    </source>
</evidence>
<name>A0A382TS19_9ZZZZ</name>
<dbReference type="InterPro" id="IPR042099">
    <property type="entry name" value="ANL_N_sf"/>
</dbReference>
<dbReference type="GO" id="GO:0006631">
    <property type="term" value="P:fatty acid metabolic process"/>
    <property type="evidence" value="ECO:0007669"/>
    <property type="project" value="TreeGrafter"/>
</dbReference>
<evidence type="ECO:0000256" key="2">
    <source>
        <dbReference type="ARBA" id="ARBA00022598"/>
    </source>
</evidence>
<dbReference type="GO" id="GO:0031956">
    <property type="term" value="F:medium-chain fatty acid-CoA ligase activity"/>
    <property type="evidence" value="ECO:0007669"/>
    <property type="project" value="TreeGrafter"/>
</dbReference>
<dbReference type="Gene3D" id="3.40.50.12780">
    <property type="entry name" value="N-terminal domain of ligase-like"/>
    <property type="match status" value="1"/>
</dbReference>
<gene>
    <name evidence="4" type="ORF">METZ01_LOCUS377102</name>
</gene>
<dbReference type="PANTHER" id="PTHR43201:SF5">
    <property type="entry name" value="MEDIUM-CHAIN ACYL-COA LIGASE ACSF2, MITOCHONDRIAL"/>
    <property type="match status" value="1"/>
</dbReference>
<dbReference type="InterPro" id="IPR000873">
    <property type="entry name" value="AMP-dep_synth/lig_dom"/>
</dbReference>
<feature type="non-terminal residue" evidence="4">
    <location>
        <position position="1"/>
    </location>
</feature>
<proteinExistence type="inferred from homology"/>
<dbReference type="EMBL" id="UINC01138357">
    <property type="protein sequence ID" value="SVD24248.1"/>
    <property type="molecule type" value="Genomic_DNA"/>
</dbReference>
<evidence type="ECO:0000259" key="3">
    <source>
        <dbReference type="Pfam" id="PF00501"/>
    </source>
</evidence>
<keyword evidence="2" id="KW-0436">Ligase</keyword>
<reference evidence="4" key="1">
    <citation type="submission" date="2018-05" db="EMBL/GenBank/DDBJ databases">
        <authorList>
            <person name="Lanie J.A."/>
            <person name="Ng W.-L."/>
            <person name="Kazmierczak K.M."/>
            <person name="Andrzejewski T.M."/>
            <person name="Davidsen T.M."/>
            <person name="Wayne K.J."/>
            <person name="Tettelin H."/>
            <person name="Glass J.I."/>
            <person name="Rusch D."/>
            <person name="Podicherti R."/>
            <person name="Tsui H.-C.T."/>
            <person name="Winkler M.E."/>
        </authorList>
    </citation>
    <scope>NUCLEOTIDE SEQUENCE</scope>
</reference>
<protein>
    <recommendedName>
        <fullName evidence="3">AMP-dependent synthetase/ligase domain-containing protein</fullName>
    </recommendedName>
</protein>
<accession>A0A382TS19</accession>
<evidence type="ECO:0000313" key="4">
    <source>
        <dbReference type="EMBL" id="SVD24248.1"/>
    </source>
</evidence>
<dbReference type="AlphaFoldDB" id="A0A382TS19"/>
<feature type="non-terminal residue" evidence="4">
    <location>
        <position position="299"/>
    </location>
</feature>
<comment type="similarity">
    <text evidence="1">Belongs to the ATP-dependent AMP-binding enzyme family.</text>
</comment>
<dbReference type="Pfam" id="PF00501">
    <property type="entry name" value="AMP-binding"/>
    <property type="match status" value="1"/>
</dbReference>
<organism evidence="4">
    <name type="scientific">marine metagenome</name>
    <dbReference type="NCBI Taxonomy" id="408172"/>
    <lineage>
        <taxon>unclassified sequences</taxon>
        <taxon>metagenomes</taxon>
        <taxon>ecological metagenomes</taxon>
    </lineage>
</organism>
<dbReference type="PANTHER" id="PTHR43201">
    <property type="entry name" value="ACYL-COA SYNTHETASE"/>
    <property type="match status" value="1"/>
</dbReference>
<sequence length="299" mass="33316">YKIEQIINKISPDTILEAMQHIPNFEPLLLNNSEIGELSIPDINLVDEAVIIYTSGTTGHPKGVVLSHLNLLADAKAISEWFQFTTETRTLCILPLFHNNGEITTLLAPLYAGGSTVIVKGKTSLMSYWSFVEKYKITWTSVMTSILSILLSIPKERKDKTLQGILCGGQVLTRSVQNAFENRFRVPIFEGYGLTETTSFSCINDYPAKNRKIGSIGKQLPTNEMTILDNNGKELGSNIEGEICIRGYNVACEYLGLPENNKKSFANGWFHSGDYGKKDDNGYFYFHGRKDSLIIKGGE</sequence>
<dbReference type="SUPFAM" id="SSF56801">
    <property type="entry name" value="Acetyl-CoA synthetase-like"/>
    <property type="match status" value="1"/>
</dbReference>
<dbReference type="InterPro" id="IPR020845">
    <property type="entry name" value="AMP-binding_CS"/>
</dbReference>